<dbReference type="EMBL" id="FNUJ01000009">
    <property type="protein sequence ID" value="SEF36030.1"/>
    <property type="molecule type" value="Genomic_DNA"/>
</dbReference>
<evidence type="ECO:0000256" key="3">
    <source>
        <dbReference type="ARBA" id="ARBA00023163"/>
    </source>
</evidence>
<organism evidence="5 6">
    <name type="scientific">Amycolatopsis pretoriensis</name>
    <dbReference type="NCBI Taxonomy" id="218821"/>
    <lineage>
        <taxon>Bacteria</taxon>
        <taxon>Bacillati</taxon>
        <taxon>Actinomycetota</taxon>
        <taxon>Actinomycetes</taxon>
        <taxon>Pseudonocardiales</taxon>
        <taxon>Pseudonocardiaceae</taxon>
        <taxon>Amycolatopsis</taxon>
    </lineage>
</organism>
<evidence type="ECO:0000313" key="5">
    <source>
        <dbReference type="EMBL" id="SEF36030.1"/>
    </source>
</evidence>
<proteinExistence type="predicted"/>
<accession>A0A1H5RCD2</accession>
<dbReference type="Pfam" id="PF00392">
    <property type="entry name" value="GntR"/>
    <property type="match status" value="1"/>
</dbReference>
<dbReference type="OrthoDB" id="4307011at2"/>
<evidence type="ECO:0000313" key="6">
    <source>
        <dbReference type="Proteomes" id="UP000198878"/>
    </source>
</evidence>
<keyword evidence="3" id="KW-0804">Transcription</keyword>
<dbReference type="PROSITE" id="PS50949">
    <property type="entry name" value="HTH_GNTR"/>
    <property type="match status" value="1"/>
</dbReference>
<feature type="domain" description="HTH gntR-type" evidence="4">
    <location>
        <begin position="11"/>
        <end position="79"/>
    </location>
</feature>
<keyword evidence="6" id="KW-1185">Reference proteome</keyword>
<dbReference type="SUPFAM" id="SSF46785">
    <property type="entry name" value="Winged helix' DNA-binding domain"/>
    <property type="match status" value="1"/>
</dbReference>
<reference evidence="6" key="1">
    <citation type="submission" date="2016-10" db="EMBL/GenBank/DDBJ databases">
        <authorList>
            <person name="Varghese N."/>
            <person name="Submissions S."/>
        </authorList>
    </citation>
    <scope>NUCLEOTIDE SEQUENCE [LARGE SCALE GENOMIC DNA]</scope>
    <source>
        <strain evidence="6">DSM 44654</strain>
    </source>
</reference>
<evidence type="ECO:0000256" key="1">
    <source>
        <dbReference type="ARBA" id="ARBA00023015"/>
    </source>
</evidence>
<protein>
    <submittedName>
        <fullName evidence="5">DNA-binding transcriptional regulator YhcF, GntR family</fullName>
    </submittedName>
</protein>
<dbReference type="Gene3D" id="1.10.10.10">
    <property type="entry name" value="Winged helix-like DNA-binding domain superfamily/Winged helix DNA-binding domain"/>
    <property type="match status" value="1"/>
</dbReference>
<evidence type="ECO:0000259" key="4">
    <source>
        <dbReference type="PROSITE" id="PS50949"/>
    </source>
</evidence>
<dbReference type="GO" id="GO:0003700">
    <property type="term" value="F:DNA-binding transcription factor activity"/>
    <property type="evidence" value="ECO:0007669"/>
    <property type="project" value="InterPro"/>
</dbReference>
<dbReference type="Proteomes" id="UP000198878">
    <property type="component" value="Unassembled WGS sequence"/>
</dbReference>
<keyword evidence="2 5" id="KW-0238">DNA-binding</keyword>
<dbReference type="InterPro" id="IPR000524">
    <property type="entry name" value="Tscrpt_reg_HTH_GntR"/>
</dbReference>
<dbReference type="GO" id="GO:0003677">
    <property type="term" value="F:DNA binding"/>
    <property type="evidence" value="ECO:0007669"/>
    <property type="project" value="UniProtKB-KW"/>
</dbReference>
<sequence>MIIPFDSASPVPPFEQVRSGFATRINDRSLPVGTKLPTVRALAADLGIAPNTVARAYRELEEAGLIETRGRAGSFVAAAGDQSRRRAQQAAAEYAALTRKLGLDDAEALAIARAALDEGKN</sequence>
<dbReference type="AlphaFoldDB" id="A0A1H5RCD2"/>
<dbReference type="RefSeq" id="WP_086680305.1">
    <property type="nucleotide sequence ID" value="NZ_FNUJ01000009.1"/>
</dbReference>
<gene>
    <name evidence="5" type="ORF">SAMN05421837_109187</name>
</gene>
<dbReference type="InterPro" id="IPR036388">
    <property type="entry name" value="WH-like_DNA-bd_sf"/>
</dbReference>
<dbReference type="SMART" id="SM00345">
    <property type="entry name" value="HTH_GNTR"/>
    <property type="match status" value="1"/>
</dbReference>
<name>A0A1H5RCD2_9PSEU</name>
<dbReference type="InterPro" id="IPR036390">
    <property type="entry name" value="WH_DNA-bd_sf"/>
</dbReference>
<evidence type="ECO:0000256" key="2">
    <source>
        <dbReference type="ARBA" id="ARBA00023125"/>
    </source>
</evidence>
<dbReference type="PANTHER" id="PTHR38445:SF9">
    <property type="entry name" value="HTH-TYPE TRANSCRIPTIONAL REPRESSOR YTRA"/>
    <property type="match status" value="1"/>
</dbReference>
<dbReference type="STRING" id="218821.SAMN05421837_109187"/>
<dbReference type="CDD" id="cd07377">
    <property type="entry name" value="WHTH_GntR"/>
    <property type="match status" value="1"/>
</dbReference>
<keyword evidence="1" id="KW-0805">Transcription regulation</keyword>
<dbReference type="PANTHER" id="PTHR38445">
    <property type="entry name" value="HTH-TYPE TRANSCRIPTIONAL REPRESSOR YTRA"/>
    <property type="match status" value="1"/>
</dbReference>